<evidence type="ECO:0000313" key="2">
    <source>
        <dbReference type="Proteomes" id="UP001292079"/>
    </source>
</evidence>
<dbReference type="AlphaFoldDB" id="A0AAE1Z790"/>
<organism evidence="1 2">
    <name type="scientific">Schistosoma mekongi</name>
    <name type="common">Parasitic worm</name>
    <dbReference type="NCBI Taxonomy" id="38744"/>
    <lineage>
        <taxon>Eukaryota</taxon>
        <taxon>Metazoa</taxon>
        <taxon>Spiralia</taxon>
        <taxon>Lophotrochozoa</taxon>
        <taxon>Platyhelminthes</taxon>
        <taxon>Trematoda</taxon>
        <taxon>Digenea</taxon>
        <taxon>Strigeidida</taxon>
        <taxon>Schistosomatoidea</taxon>
        <taxon>Schistosomatidae</taxon>
        <taxon>Schistosoma</taxon>
    </lineage>
</organism>
<protein>
    <submittedName>
        <fullName evidence="1">Uncharacterized protein</fullName>
    </submittedName>
</protein>
<accession>A0AAE1Z790</accession>
<comment type="caution">
    <text evidence="1">The sequence shown here is derived from an EMBL/GenBank/DDBJ whole genome shotgun (WGS) entry which is preliminary data.</text>
</comment>
<evidence type="ECO:0000313" key="1">
    <source>
        <dbReference type="EMBL" id="KAK4468164.1"/>
    </source>
</evidence>
<keyword evidence="2" id="KW-1185">Reference proteome</keyword>
<gene>
    <name evidence="1" type="ORF">MN116_008094</name>
</gene>
<sequence length="180" mass="21339">MHSFFMSSINFPLLSNVHSQLANKPIITGTTGLYHPYENHLIINDNNNYTGEIINRLPRERNHNLLYPALCNNWNYKYSKPEFYYNLSNFHRYRLNKLNNEKHKQVSDIFTQDYCDTCFAQQLYGGTFGCRRNVDYAKSTTTSRQINQSSLNHCRFEDDLWNDHYGYLYERLNSHSTGNV</sequence>
<reference evidence="1" key="2">
    <citation type="journal article" date="2023" name="Infect Dis Poverty">
        <title>Chromosome-scale genome of the human blood fluke Schistosoma mekongi and its implications for public health.</title>
        <authorList>
            <person name="Zhou M."/>
            <person name="Xu L."/>
            <person name="Xu D."/>
            <person name="Chen W."/>
            <person name="Khan J."/>
            <person name="Hu Y."/>
            <person name="Huang H."/>
            <person name="Wei H."/>
            <person name="Zhang Y."/>
            <person name="Chusongsang P."/>
            <person name="Tanasarnprasert K."/>
            <person name="Hu X."/>
            <person name="Limpanont Y."/>
            <person name="Lv Z."/>
        </authorList>
    </citation>
    <scope>NUCLEOTIDE SEQUENCE</scope>
    <source>
        <strain evidence="1">LV_2022a</strain>
    </source>
</reference>
<name>A0AAE1Z790_SCHME</name>
<dbReference type="EMBL" id="JALJAT010000007">
    <property type="protein sequence ID" value="KAK4468164.1"/>
    <property type="molecule type" value="Genomic_DNA"/>
</dbReference>
<reference evidence="1" key="1">
    <citation type="submission" date="2022-04" db="EMBL/GenBank/DDBJ databases">
        <authorList>
            <person name="Xu L."/>
            <person name="Lv Z."/>
        </authorList>
    </citation>
    <scope>NUCLEOTIDE SEQUENCE</scope>
    <source>
        <strain evidence="1">LV_2022a</strain>
    </source>
</reference>
<proteinExistence type="predicted"/>
<dbReference type="Proteomes" id="UP001292079">
    <property type="component" value="Unassembled WGS sequence"/>
</dbReference>